<dbReference type="CDD" id="cd00751">
    <property type="entry name" value="thiolase"/>
    <property type="match status" value="1"/>
</dbReference>
<dbReference type="PANTHER" id="PTHR18919:SF156">
    <property type="entry name" value="ACETYL-COA ACETYLTRANSFERASE, MITOCHONDRIAL"/>
    <property type="match status" value="1"/>
</dbReference>
<dbReference type="GO" id="GO:0006635">
    <property type="term" value="P:fatty acid beta-oxidation"/>
    <property type="evidence" value="ECO:0007669"/>
    <property type="project" value="TreeGrafter"/>
</dbReference>
<dbReference type="InterPro" id="IPR020613">
    <property type="entry name" value="Thiolase_CS"/>
</dbReference>
<dbReference type="FunFam" id="3.40.47.10:FF:000007">
    <property type="entry name" value="acetyl-CoA acetyltransferase, mitochondrial"/>
    <property type="match status" value="1"/>
</dbReference>
<evidence type="ECO:0000256" key="6">
    <source>
        <dbReference type="ARBA" id="ARBA00023315"/>
    </source>
</evidence>
<organism evidence="11 12">
    <name type="scientific">Conidiobolus coronatus (strain ATCC 28846 / CBS 209.66 / NRRL 28638)</name>
    <name type="common">Delacroixia coronata</name>
    <dbReference type="NCBI Taxonomy" id="796925"/>
    <lineage>
        <taxon>Eukaryota</taxon>
        <taxon>Fungi</taxon>
        <taxon>Fungi incertae sedis</taxon>
        <taxon>Zoopagomycota</taxon>
        <taxon>Entomophthoromycotina</taxon>
        <taxon>Entomophthoromycetes</taxon>
        <taxon>Entomophthorales</taxon>
        <taxon>Ancylistaceae</taxon>
        <taxon>Conidiobolus</taxon>
    </lineage>
</organism>
<dbReference type="Gene3D" id="3.40.47.10">
    <property type="match status" value="1"/>
</dbReference>
<feature type="active site" description="Proton acceptor" evidence="7">
    <location>
        <position position="377"/>
    </location>
</feature>
<dbReference type="Proteomes" id="UP000070444">
    <property type="component" value="Unassembled WGS sequence"/>
</dbReference>
<reference evidence="11 12" key="1">
    <citation type="journal article" date="2015" name="Genome Biol. Evol.">
        <title>Phylogenomic analyses indicate that early fungi evolved digesting cell walls of algal ancestors of land plants.</title>
        <authorList>
            <person name="Chang Y."/>
            <person name="Wang S."/>
            <person name="Sekimoto S."/>
            <person name="Aerts A.L."/>
            <person name="Choi C."/>
            <person name="Clum A."/>
            <person name="LaButti K.M."/>
            <person name="Lindquist E.A."/>
            <person name="Yee Ngan C."/>
            <person name="Ohm R.A."/>
            <person name="Salamov A.A."/>
            <person name="Grigoriev I.V."/>
            <person name="Spatafora J.W."/>
            <person name="Berbee M.L."/>
        </authorList>
    </citation>
    <scope>NUCLEOTIDE SEQUENCE [LARGE SCALE GENOMIC DNA]</scope>
    <source>
        <strain evidence="11 12">NRRL 28638</strain>
    </source>
</reference>
<dbReference type="NCBIfam" id="TIGR01930">
    <property type="entry name" value="AcCoA-C-Actrans"/>
    <property type="match status" value="1"/>
</dbReference>
<feature type="active site" description="Acyl-thioester intermediate" evidence="7">
    <location>
        <position position="92"/>
    </location>
</feature>
<keyword evidence="6 8" id="KW-0012">Acyltransferase</keyword>
<dbReference type="EMBL" id="KQ964431">
    <property type="protein sequence ID" value="KXN73823.1"/>
    <property type="molecule type" value="Genomic_DNA"/>
</dbReference>
<dbReference type="InterPro" id="IPR016039">
    <property type="entry name" value="Thiolase-like"/>
</dbReference>
<dbReference type="PANTHER" id="PTHR18919">
    <property type="entry name" value="ACETYL-COA C-ACYLTRANSFERASE"/>
    <property type="match status" value="1"/>
</dbReference>
<dbReference type="InterPro" id="IPR020616">
    <property type="entry name" value="Thiolase_N"/>
</dbReference>
<evidence type="ECO:0000259" key="9">
    <source>
        <dbReference type="Pfam" id="PF00108"/>
    </source>
</evidence>
<dbReference type="InterPro" id="IPR020615">
    <property type="entry name" value="Thiolase_acyl_enz_int_AS"/>
</dbReference>
<dbReference type="OMA" id="EPMRPGT"/>
<evidence type="ECO:0000259" key="10">
    <source>
        <dbReference type="Pfam" id="PF02803"/>
    </source>
</evidence>
<feature type="domain" description="Thiolase C-terminal" evidence="10">
    <location>
        <begin position="271"/>
        <end position="390"/>
    </location>
</feature>
<feature type="domain" description="Thiolase N-terminal" evidence="9">
    <location>
        <begin position="8"/>
        <end position="263"/>
    </location>
</feature>
<keyword evidence="12" id="KW-1185">Reference proteome</keyword>
<keyword evidence="5" id="KW-0630">Potassium</keyword>
<evidence type="ECO:0000256" key="2">
    <source>
        <dbReference type="ARBA" id="ARBA00012705"/>
    </source>
</evidence>
<proteinExistence type="inferred from homology"/>
<dbReference type="InterPro" id="IPR020617">
    <property type="entry name" value="Thiolase_C"/>
</dbReference>
<dbReference type="AlphaFoldDB" id="A0A137PFP7"/>
<evidence type="ECO:0000256" key="8">
    <source>
        <dbReference type="RuleBase" id="RU003557"/>
    </source>
</evidence>
<dbReference type="OrthoDB" id="5404651at2759"/>
<dbReference type="STRING" id="796925.A0A137PFP7"/>
<dbReference type="InterPro" id="IPR002155">
    <property type="entry name" value="Thiolase"/>
</dbReference>
<dbReference type="PROSITE" id="PS00737">
    <property type="entry name" value="THIOLASE_2"/>
    <property type="match status" value="1"/>
</dbReference>
<feature type="active site" description="Proton acceptor" evidence="7">
    <location>
        <position position="349"/>
    </location>
</feature>
<dbReference type="PIRSF" id="PIRSF000429">
    <property type="entry name" value="Ac-CoA_Ac_transf"/>
    <property type="match status" value="1"/>
</dbReference>
<dbReference type="Pfam" id="PF00108">
    <property type="entry name" value="Thiolase_N"/>
    <property type="match status" value="1"/>
</dbReference>
<protein>
    <recommendedName>
        <fullName evidence="2">acetyl-CoA C-acetyltransferase</fullName>
        <ecNumber evidence="2">2.3.1.9</ecNumber>
    </recommendedName>
</protein>
<evidence type="ECO:0000256" key="5">
    <source>
        <dbReference type="ARBA" id="ARBA00022958"/>
    </source>
</evidence>
<sequence length="391" mass="41108">MSKQISRVFIASAVRTPVGCIQGSLKKLSATELGTQAAKAAISKAGIKPTDVNEVYMGNVVQSNLGQAPARQVALGAGCDLNTPSTTINKVCASGMKAVMLATQNIQLGMQNVMLAGGMESMSNAPYYIPRGATYGHQMMLDSIVKDGLTDAYDSIHMGACAEETSVKYDISREAQDEYAIESYKRAAAAWKSGAFKEEVIPVTIADKRKSVTVDTDEEYTKVNFDKFTSLRTVFKPKDGTITAGNASKLNDGASALVLVSEEQASNLNVKPLAEIISYADAACAPKFFTIAPSLAVPIALKRAGLTTDDIAKWEFNEAFSVVALANQKLLNLDPSKINVLGGAVALGHPIGSSGARIIVTLTHLLKSGEYGCASICNGGGGASAIVIKKL</sequence>
<keyword evidence="4" id="KW-0479">Metal-binding</keyword>
<keyword evidence="3 8" id="KW-0808">Transferase</keyword>
<gene>
    <name evidence="11" type="ORF">CONCODRAFT_68041</name>
</gene>
<dbReference type="GO" id="GO:0003985">
    <property type="term" value="F:acetyl-CoA C-acetyltransferase activity"/>
    <property type="evidence" value="ECO:0007669"/>
    <property type="project" value="UniProtKB-EC"/>
</dbReference>
<dbReference type="PROSITE" id="PS00098">
    <property type="entry name" value="THIOLASE_1"/>
    <property type="match status" value="1"/>
</dbReference>
<evidence type="ECO:0000313" key="12">
    <source>
        <dbReference type="Proteomes" id="UP000070444"/>
    </source>
</evidence>
<evidence type="ECO:0000256" key="1">
    <source>
        <dbReference type="ARBA" id="ARBA00010982"/>
    </source>
</evidence>
<dbReference type="GO" id="GO:0005739">
    <property type="term" value="C:mitochondrion"/>
    <property type="evidence" value="ECO:0007669"/>
    <property type="project" value="TreeGrafter"/>
</dbReference>
<dbReference type="EC" id="2.3.1.9" evidence="2"/>
<name>A0A137PFP7_CONC2</name>
<evidence type="ECO:0000313" key="11">
    <source>
        <dbReference type="EMBL" id="KXN73823.1"/>
    </source>
</evidence>
<evidence type="ECO:0000256" key="4">
    <source>
        <dbReference type="ARBA" id="ARBA00022723"/>
    </source>
</evidence>
<dbReference type="GO" id="GO:0046872">
    <property type="term" value="F:metal ion binding"/>
    <property type="evidence" value="ECO:0007669"/>
    <property type="project" value="UniProtKB-KW"/>
</dbReference>
<evidence type="ECO:0000256" key="7">
    <source>
        <dbReference type="PIRSR" id="PIRSR000429-1"/>
    </source>
</evidence>
<dbReference type="Pfam" id="PF02803">
    <property type="entry name" value="Thiolase_C"/>
    <property type="match status" value="1"/>
</dbReference>
<comment type="similarity">
    <text evidence="1 8">Belongs to the thiolase-like superfamily. Thiolase family.</text>
</comment>
<accession>A0A137PFP7</accession>
<dbReference type="SUPFAM" id="SSF53901">
    <property type="entry name" value="Thiolase-like"/>
    <property type="match status" value="2"/>
</dbReference>
<evidence type="ECO:0000256" key="3">
    <source>
        <dbReference type="ARBA" id="ARBA00022679"/>
    </source>
</evidence>